<reference evidence="3" key="1">
    <citation type="journal article" date="2021" name="Nat. Commun.">
        <title>Genetic determinants of endophytism in the Arabidopsis root mycobiome.</title>
        <authorList>
            <person name="Mesny F."/>
            <person name="Miyauchi S."/>
            <person name="Thiergart T."/>
            <person name="Pickel B."/>
            <person name="Atanasova L."/>
            <person name="Karlsson M."/>
            <person name="Huettel B."/>
            <person name="Barry K.W."/>
            <person name="Haridas S."/>
            <person name="Chen C."/>
            <person name="Bauer D."/>
            <person name="Andreopoulos W."/>
            <person name="Pangilinan J."/>
            <person name="LaButti K."/>
            <person name="Riley R."/>
            <person name="Lipzen A."/>
            <person name="Clum A."/>
            <person name="Drula E."/>
            <person name="Henrissat B."/>
            <person name="Kohler A."/>
            <person name="Grigoriev I.V."/>
            <person name="Martin F.M."/>
            <person name="Hacquard S."/>
        </authorList>
    </citation>
    <scope>NUCLEOTIDE SEQUENCE</scope>
    <source>
        <strain evidence="3">MPI-CAGE-CH-0235</strain>
    </source>
</reference>
<keyword evidence="2" id="KW-0472">Membrane</keyword>
<proteinExistence type="predicted"/>
<keyword evidence="4" id="KW-1185">Reference proteome</keyword>
<evidence type="ECO:0000256" key="2">
    <source>
        <dbReference type="SAM" id="Phobius"/>
    </source>
</evidence>
<dbReference type="AlphaFoldDB" id="A0A8K0WS50"/>
<evidence type="ECO:0000313" key="4">
    <source>
        <dbReference type="Proteomes" id="UP000813444"/>
    </source>
</evidence>
<feature type="transmembrane region" description="Helical" evidence="2">
    <location>
        <begin position="47"/>
        <end position="69"/>
    </location>
</feature>
<sequence>MVSAKGCHAFDLISFLSFSIILLQLSLPLVIDCFLRLRVSFLHSRLCFFFLSHILSCHCHLFFFISFLLDVPQTMHKDRTRHRGAFCSSDGERNILSFMTHDKGQGGREKTTANEHRGGKGRSTAEKRQDGCYYTMLPRGNFVWNYYCYQQESPPLLSSQTTGRRKKYGLPIGENGVYFVCAEKDTRREKTYGLFLFISFLV</sequence>
<feature type="transmembrane region" description="Helical" evidence="2">
    <location>
        <begin position="12"/>
        <end position="35"/>
    </location>
</feature>
<dbReference type="EMBL" id="JAGPNK010000006">
    <property type="protein sequence ID" value="KAH7320211.1"/>
    <property type="molecule type" value="Genomic_DNA"/>
</dbReference>
<evidence type="ECO:0008006" key="5">
    <source>
        <dbReference type="Google" id="ProtNLM"/>
    </source>
</evidence>
<protein>
    <recommendedName>
        <fullName evidence="5">Transmembrane protein</fullName>
    </recommendedName>
</protein>
<evidence type="ECO:0000256" key="1">
    <source>
        <dbReference type="SAM" id="MobiDB-lite"/>
    </source>
</evidence>
<dbReference type="Proteomes" id="UP000813444">
    <property type="component" value="Unassembled WGS sequence"/>
</dbReference>
<keyword evidence="2" id="KW-0812">Transmembrane</keyword>
<gene>
    <name evidence="3" type="ORF">B0I35DRAFT_231522</name>
</gene>
<accession>A0A8K0WS50</accession>
<feature type="region of interest" description="Disordered" evidence="1">
    <location>
        <begin position="101"/>
        <end position="125"/>
    </location>
</feature>
<organism evidence="3 4">
    <name type="scientific">Stachybotrys elegans</name>
    <dbReference type="NCBI Taxonomy" id="80388"/>
    <lineage>
        <taxon>Eukaryota</taxon>
        <taxon>Fungi</taxon>
        <taxon>Dikarya</taxon>
        <taxon>Ascomycota</taxon>
        <taxon>Pezizomycotina</taxon>
        <taxon>Sordariomycetes</taxon>
        <taxon>Hypocreomycetidae</taxon>
        <taxon>Hypocreales</taxon>
        <taxon>Stachybotryaceae</taxon>
        <taxon>Stachybotrys</taxon>
    </lineage>
</organism>
<name>A0A8K0WS50_9HYPO</name>
<evidence type="ECO:0000313" key="3">
    <source>
        <dbReference type="EMBL" id="KAH7320211.1"/>
    </source>
</evidence>
<comment type="caution">
    <text evidence="3">The sequence shown here is derived from an EMBL/GenBank/DDBJ whole genome shotgun (WGS) entry which is preliminary data.</text>
</comment>
<keyword evidence="2" id="KW-1133">Transmembrane helix</keyword>